<dbReference type="InterPro" id="IPR011335">
    <property type="entry name" value="Restrct_endonuc-II-like"/>
</dbReference>
<dbReference type="STRING" id="314285.KT71_06709"/>
<evidence type="ECO:0000256" key="6">
    <source>
        <dbReference type="PIRNR" id="PIRNR018267"/>
    </source>
</evidence>
<comment type="similarity">
    <text evidence="6">Belongs to the vsr family.</text>
</comment>
<dbReference type="Proteomes" id="UP000019205">
    <property type="component" value="Chromosome"/>
</dbReference>
<protein>
    <recommendedName>
        <fullName evidence="6">Very short patch repair endonuclease</fullName>
        <ecNumber evidence="6">3.1.-.-</ecNumber>
    </recommendedName>
</protein>
<reference evidence="7 8" key="1">
    <citation type="journal article" date="2007" name="Proc. Natl. Acad. Sci. U.S.A.">
        <title>Characterization of a marine gammaproteobacterium capable of aerobic anoxygenic photosynthesis.</title>
        <authorList>
            <person name="Fuchs B.M."/>
            <person name="Spring S."/>
            <person name="Teeling H."/>
            <person name="Quast C."/>
            <person name="Wulf J."/>
            <person name="Schattenhofer M."/>
            <person name="Yan S."/>
            <person name="Ferriera S."/>
            <person name="Johnson J."/>
            <person name="Glockner F.O."/>
            <person name="Amann R."/>
        </authorList>
    </citation>
    <scope>NUCLEOTIDE SEQUENCE [LARGE SCALE GENOMIC DNA]</scope>
    <source>
        <strain evidence="7">KT71</strain>
    </source>
</reference>
<dbReference type="EC" id="3.1.-.-" evidence="6"/>
<dbReference type="SUPFAM" id="SSF52980">
    <property type="entry name" value="Restriction endonuclease-like"/>
    <property type="match status" value="1"/>
</dbReference>
<dbReference type="CDD" id="cd00221">
    <property type="entry name" value="Vsr"/>
    <property type="match status" value="1"/>
</dbReference>
<gene>
    <name evidence="7" type="ORF">KT71_06709</name>
</gene>
<dbReference type="PIRSF" id="PIRSF018267">
    <property type="entry name" value="VSR_endonuc"/>
    <property type="match status" value="1"/>
</dbReference>
<accession>A4ABD9</accession>
<proteinExistence type="inferred from homology"/>
<keyword evidence="1 6" id="KW-0540">Nuclease</keyword>
<dbReference type="AlphaFoldDB" id="A4ABD9"/>
<reference evidence="7 8" key="2">
    <citation type="journal article" date="2009" name="PLoS ONE">
        <title>The photosynthetic apparatus and its regulation in the aerobic gammaproteobacterium Congregibacter litoralis gen. nov., sp. nov.</title>
        <authorList>
            <person name="Spring S."/>
            <person name="Lunsdorf H."/>
            <person name="Fuchs B.M."/>
            <person name="Tindall B.J."/>
        </authorList>
    </citation>
    <scope>NUCLEOTIDE SEQUENCE [LARGE SCALE GENOMIC DNA]</scope>
    <source>
        <strain evidence="7">KT71</strain>
    </source>
</reference>
<evidence type="ECO:0000313" key="7">
    <source>
        <dbReference type="EMBL" id="EAQ96693.2"/>
    </source>
</evidence>
<dbReference type="GO" id="GO:0016787">
    <property type="term" value="F:hydrolase activity"/>
    <property type="evidence" value="ECO:0007669"/>
    <property type="project" value="UniProtKB-KW"/>
</dbReference>
<dbReference type="GO" id="GO:0004519">
    <property type="term" value="F:endonuclease activity"/>
    <property type="evidence" value="ECO:0007669"/>
    <property type="project" value="UniProtKB-KW"/>
</dbReference>
<keyword evidence="5 6" id="KW-0234">DNA repair</keyword>
<dbReference type="HOGENOM" id="CLU_111913_1_1_6"/>
<evidence type="ECO:0000256" key="1">
    <source>
        <dbReference type="ARBA" id="ARBA00022722"/>
    </source>
</evidence>
<name>A4ABD9_9GAMM</name>
<keyword evidence="2 6" id="KW-0255">Endonuclease</keyword>
<dbReference type="REBASE" id="24000">
    <property type="entry name" value="V.CliKTORF6704P"/>
</dbReference>
<comment type="function">
    <text evidence="6">May nick specific sequences that contain T:G mispairs resulting from m5C-deamination.</text>
</comment>
<dbReference type="NCBIfam" id="TIGR00632">
    <property type="entry name" value="vsr"/>
    <property type="match status" value="1"/>
</dbReference>
<keyword evidence="4 6" id="KW-0378">Hydrolase</keyword>
<keyword evidence="3 6" id="KW-0227">DNA damage</keyword>
<dbReference type="GO" id="GO:0006298">
    <property type="term" value="P:mismatch repair"/>
    <property type="evidence" value="ECO:0007669"/>
    <property type="project" value="UniProtKB-UniRule"/>
</dbReference>
<dbReference type="InterPro" id="IPR004603">
    <property type="entry name" value="DNA_mismatch_endonuc_vsr"/>
</dbReference>
<dbReference type="Pfam" id="PF03852">
    <property type="entry name" value="Vsr"/>
    <property type="match status" value="1"/>
</dbReference>
<evidence type="ECO:0000256" key="2">
    <source>
        <dbReference type="ARBA" id="ARBA00022759"/>
    </source>
</evidence>
<evidence type="ECO:0000256" key="3">
    <source>
        <dbReference type="ARBA" id="ARBA00022763"/>
    </source>
</evidence>
<evidence type="ECO:0000256" key="5">
    <source>
        <dbReference type="ARBA" id="ARBA00023204"/>
    </source>
</evidence>
<comment type="caution">
    <text evidence="7">The sequence shown here is derived from an EMBL/GenBank/DDBJ whole genome shotgun (WGS) entry which is preliminary data.</text>
</comment>
<dbReference type="Gene3D" id="3.40.960.10">
    <property type="entry name" value="VSR Endonuclease"/>
    <property type="match status" value="1"/>
</dbReference>
<dbReference type="eggNOG" id="COG3727">
    <property type="taxonomic scope" value="Bacteria"/>
</dbReference>
<sequence>MAGIRGSNTKPELLLRKGLHALGFRYKLHDKTLPGKPDLVFPRYKAVIFANGCFWHCHNCHLFKWPKSRAEFWQKKISGNVARDEQVSQQLKSSGWRVLRVWECALKGKTRIGIETVLSISADWLRGTEAEKDVRGYE</sequence>
<organism evidence="7 8">
    <name type="scientific">Congregibacter litoralis KT71</name>
    <dbReference type="NCBI Taxonomy" id="314285"/>
    <lineage>
        <taxon>Bacteria</taxon>
        <taxon>Pseudomonadati</taxon>
        <taxon>Pseudomonadota</taxon>
        <taxon>Gammaproteobacteria</taxon>
        <taxon>Cellvibrionales</taxon>
        <taxon>Halieaceae</taxon>
        <taxon>Congregibacter</taxon>
    </lineage>
</organism>
<evidence type="ECO:0000256" key="4">
    <source>
        <dbReference type="ARBA" id="ARBA00022801"/>
    </source>
</evidence>
<dbReference type="EMBL" id="AAOA02000004">
    <property type="protein sequence ID" value="EAQ96693.2"/>
    <property type="molecule type" value="Genomic_DNA"/>
</dbReference>
<keyword evidence="8" id="KW-1185">Reference proteome</keyword>
<evidence type="ECO:0000313" key="8">
    <source>
        <dbReference type="Proteomes" id="UP000019205"/>
    </source>
</evidence>